<organism evidence="2 3">
    <name type="scientific">Algibacter miyuki</name>
    <dbReference type="NCBI Taxonomy" id="1306933"/>
    <lineage>
        <taxon>Bacteria</taxon>
        <taxon>Pseudomonadati</taxon>
        <taxon>Bacteroidota</taxon>
        <taxon>Flavobacteriia</taxon>
        <taxon>Flavobacteriales</taxon>
        <taxon>Flavobacteriaceae</taxon>
        <taxon>Algibacter</taxon>
    </lineage>
</organism>
<protein>
    <recommendedName>
        <fullName evidence="4">Secretion system C-terminal sorting domain-containing protein</fullName>
    </recommendedName>
</protein>
<evidence type="ECO:0000256" key="1">
    <source>
        <dbReference type="SAM" id="SignalP"/>
    </source>
</evidence>
<proteinExistence type="predicted"/>
<gene>
    <name evidence="2" type="ORF">ACFFU1_00975</name>
</gene>
<accession>A0ABV5GV44</accession>
<evidence type="ECO:0000313" key="3">
    <source>
        <dbReference type="Proteomes" id="UP001589590"/>
    </source>
</evidence>
<dbReference type="RefSeq" id="WP_290269011.1">
    <property type="nucleotide sequence ID" value="NZ_JAUFQP010000007.1"/>
</dbReference>
<comment type="caution">
    <text evidence="2">The sequence shown here is derived from an EMBL/GenBank/DDBJ whole genome shotgun (WGS) entry which is preliminary data.</text>
</comment>
<feature type="chain" id="PRO_5046201058" description="Secretion system C-terminal sorting domain-containing protein" evidence="1">
    <location>
        <begin position="26"/>
        <end position="198"/>
    </location>
</feature>
<sequence length="198" mass="22219">MKDAIIISKKIVLTATLCAGLLANAGTNNNIFDKRDVVKTALTINNVKEGNVLSIKDNYGTTLYKEFIEASGTYNKGFDLTALPNGDYVFEINKDVEIKIIPFTVISNEVVFNKAAEVTVFKPTVRMENNFLFISQLSLNASPLEIEIYADVNGSYELLHSDKTENAQIIEKTFKLEKGNYKIKINSENQEYTKFINN</sequence>
<keyword evidence="3" id="KW-1185">Reference proteome</keyword>
<dbReference type="EMBL" id="JBHMFA010000001">
    <property type="protein sequence ID" value="MFB9103453.1"/>
    <property type="molecule type" value="Genomic_DNA"/>
</dbReference>
<keyword evidence="1" id="KW-0732">Signal</keyword>
<dbReference type="Proteomes" id="UP001589590">
    <property type="component" value="Unassembled WGS sequence"/>
</dbReference>
<evidence type="ECO:0008006" key="4">
    <source>
        <dbReference type="Google" id="ProtNLM"/>
    </source>
</evidence>
<reference evidence="2 3" key="1">
    <citation type="submission" date="2024-09" db="EMBL/GenBank/DDBJ databases">
        <authorList>
            <person name="Sun Q."/>
            <person name="Mori K."/>
        </authorList>
    </citation>
    <scope>NUCLEOTIDE SEQUENCE [LARGE SCALE GENOMIC DNA]</scope>
    <source>
        <strain evidence="2 3">CECT 8300</strain>
    </source>
</reference>
<feature type="signal peptide" evidence="1">
    <location>
        <begin position="1"/>
        <end position="25"/>
    </location>
</feature>
<name>A0ABV5GV44_9FLAO</name>
<evidence type="ECO:0000313" key="2">
    <source>
        <dbReference type="EMBL" id="MFB9103453.1"/>
    </source>
</evidence>